<feature type="region of interest" description="Disordered" evidence="1">
    <location>
        <begin position="116"/>
        <end position="138"/>
    </location>
</feature>
<gene>
    <name evidence="3" type="primary">g8921</name>
    <name evidence="3" type="ORF">VP750_LOCUS8010</name>
</gene>
<dbReference type="SUPFAM" id="SSF57959">
    <property type="entry name" value="Leucine zipper domain"/>
    <property type="match status" value="1"/>
</dbReference>
<dbReference type="Proteomes" id="UP001497392">
    <property type="component" value="Unassembled WGS sequence"/>
</dbReference>
<feature type="compositionally biased region" description="Polar residues" evidence="1">
    <location>
        <begin position="116"/>
        <end position="126"/>
    </location>
</feature>
<evidence type="ECO:0000256" key="1">
    <source>
        <dbReference type="SAM" id="MobiDB-lite"/>
    </source>
</evidence>
<dbReference type="PROSITE" id="PS50217">
    <property type="entry name" value="BZIP"/>
    <property type="match status" value="1"/>
</dbReference>
<dbReference type="EMBL" id="CAXHTA020000015">
    <property type="protein sequence ID" value="CAL5226104.1"/>
    <property type="molecule type" value="Genomic_DNA"/>
</dbReference>
<feature type="domain" description="BZIP" evidence="2">
    <location>
        <begin position="49"/>
        <end position="112"/>
    </location>
</feature>
<organism evidence="3 4">
    <name type="scientific">Coccomyxa viridis</name>
    <dbReference type="NCBI Taxonomy" id="1274662"/>
    <lineage>
        <taxon>Eukaryota</taxon>
        <taxon>Viridiplantae</taxon>
        <taxon>Chlorophyta</taxon>
        <taxon>core chlorophytes</taxon>
        <taxon>Trebouxiophyceae</taxon>
        <taxon>Trebouxiophyceae incertae sedis</taxon>
        <taxon>Coccomyxaceae</taxon>
        <taxon>Coccomyxa</taxon>
    </lineage>
</organism>
<evidence type="ECO:0000259" key="2">
    <source>
        <dbReference type="PROSITE" id="PS50217"/>
    </source>
</evidence>
<dbReference type="SMART" id="SM00338">
    <property type="entry name" value="BRLZ"/>
    <property type="match status" value="1"/>
</dbReference>
<protein>
    <submittedName>
        <fullName evidence="3">G8921 protein</fullName>
    </submittedName>
</protein>
<dbReference type="Pfam" id="PF00170">
    <property type="entry name" value="bZIP_1"/>
    <property type="match status" value="1"/>
</dbReference>
<sequence length="177" mass="19892">MMSGNITELIVLVNLAGTIVEGDVKEARKFGRPRKYTKLADDPTLTPGEQQAIRRRDCNREAGRRLRLRKLEHQEHLTRQVMTLETLNTSLHIFNQALQSEVIQLKMERKATLAGASSQFLPTTQQPKDEGWENTAGSHSTRNMDGWCQCPALASQCGDDALNVPDGFVQDVLLYRS</sequence>
<keyword evidence="4" id="KW-1185">Reference proteome</keyword>
<dbReference type="InterPro" id="IPR004827">
    <property type="entry name" value="bZIP"/>
</dbReference>
<comment type="caution">
    <text evidence="3">The sequence shown here is derived from an EMBL/GenBank/DDBJ whole genome shotgun (WGS) entry which is preliminary data.</text>
</comment>
<accession>A0ABP1G6E3</accession>
<name>A0ABP1G6E3_9CHLO</name>
<dbReference type="Gene3D" id="1.20.5.170">
    <property type="match status" value="1"/>
</dbReference>
<dbReference type="InterPro" id="IPR046347">
    <property type="entry name" value="bZIP_sf"/>
</dbReference>
<dbReference type="CDD" id="cd14686">
    <property type="entry name" value="bZIP"/>
    <property type="match status" value="1"/>
</dbReference>
<evidence type="ECO:0000313" key="4">
    <source>
        <dbReference type="Proteomes" id="UP001497392"/>
    </source>
</evidence>
<reference evidence="3 4" key="1">
    <citation type="submission" date="2024-06" db="EMBL/GenBank/DDBJ databases">
        <authorList>
            <person name="Kraege A."/>
            <person name="Thomma B."/>
        </authorList>
    </citation>
    <scope>NUCLEOTIDE SEQUENCE [LARGE SCALE GENOMIC DNA]</scope>
</reference>
<evidence type="ECO:0000313" key="3">
    <source>
        <dbReference type="EMBL" id="CAL5226104.1"/>
    </source>
</evidence>
<proteinExistence type="predicted"/>